<dbReference type="Pfam" id="PF08020">
    <property type="entry name" value="DUF1706"/>
    <property type="match status" value="1"/>
</dbReference>
<organism evidence="1 2">
    <name type="scientific">Phototrophicus methaneseepsis</name>
    <dbReference type="NCBI Taxonomy" id="2710758"/>
    <lineage>
        <taxon>Bacteria</taxon>
        <taxon>Bacillati</taxon>
        <taxon>Chloroflexota</taxon>
        <taxon>Candidatus Thermofontia</taxon>
        <taxon>Phototrophicales</taxon>
        <taxon>Phototrophicaceae</taxon>
        <taxon>Phototrophicus</taxon>
    </lineage>
</organism>
<dbReference type="Proteomes" id="UP000594468">
    <property type="component" value="Chromosome"/>
</dbReference>
<dbReference type="InterPro" id="IPR012550">
    <property type="entry name" value="DUF1706"/>
</dbReference>
<name>A0A7S8E955_9CHLR</name>
<protein>
    <submittedName>
        <fullName evidence="1">ClbS/DfsB family four-helix bundle protein</fullName>
    </submittedName>
</protein>
<gene>
    <name evidence="1" type="ORF">G4Y79_23075</name>
</gene>
<proteinExistence type="predicted"/>
<evidence type="ECO:0000313" key="1">
    <source>
        <dbReference type="EMBL" id="QPC82534.1"/>
    </source>
</evidence>
<keyword evidence="2" id="KW-1185">Reference proteome</keyword>
<dbReference type="InterPro" id="IPR034660">
    <property type="entry name" value="DinB/YfiT-like"/>
</dbReference>
<evidence type="ECO:0000313" key="2">
    <source>
        <dbReference type="Proteomes" id="UP000594468"/>
    </source>
</evidence>
<dbReference type="AlphaFoldDB" id="A0A7S8E955"/>
<dbReference type="RefSeq" id="WP_195170603.1">
    <property type="nucleotide sequence ID" value="NZ_CP062983.1"/>
</dbReference>
<dbReference type="KEGG" id="pmet:G4Y79_23075"/>
<dbReference type="Gene3D" id="1.20.120.450">
    <property type="entry name" value="dinb family like domain"/>
    <property type="match status" value="1"/>
</dbReference>
<dbReference type="EMBL" id="CP062983">
    <property type="protein sequence ID" value="QPC82534.1"/>
    <property type="molecule type" value="Genomic_DNA"/>
</dbReference>
<accession>A0A7S8E955</accession>
<reference evidence="1 2" key="1">
    <citation type="submission" date="2020-02" db="EMBL/GenBank/DDBJ databases">
        <authorList>
            <person name="Zheng R.K."/>
            <person name="Sun C.M."/>
        </authorList>
    </citation>
    <scope>NUCLEOTIDE SEQUENCE [LARGE SCALE GENOMIC DNA]</scope>
    <source>
        <strain evidence="2">rifampicinis</strain>
    </source>
</reference>
<sequence length="172" mass="19951">MKKVNSKAEAIALLRDELNTWENILANMSQAQIHAPIVPSHWSTKDVVAHLWAWQLRSNARLEAATTNTEPRMPEWPVTLDPEVPEEPDELNAWIYEQYRDKPWPDVYQDWQNGYLKLMSLGEALPEADLLEVSKYSWLEGYSMADVLASSADHHEEHREWLVEWLNSEEAG</sequence>
<dbReference type="SUPFAM" id="SSF109854">
    <property type="entry name" value="DinB/YfiT-like putative metalloenzymes"/>
    <property type="match status" value="1"/>
</dbReference>